<comment type="caution">
    <text evidence="2">The sequence shown here is derived from an EMBL/GenBank/DDBJ whole genome shotgun (WGS) entry which is preliminary data.</text>
</comment>
<protein>
    <submittedName>
        <fullName evidence="2">Uncharacterized protein</fullName>
    </submittedName>
</protein>
<feature type="region of interest" description="Disordered" evidence="1">
    <location>
        <begin position="552"/>
        <end position="573"/>
    </location>
</feature>
<proteinExistence type="predicted"/>
<evidence type="ECO:0000313" key="3">
    <source>
        <dbReference type="Proteomes" id="UP000241085"/>
    </source>
</evidence>
<sequence length="573" mass="59253">MTLVGELEAMSDGTAATLIEKAGTRTQAAVRAQFVEALAEHPDVTASAGLAAAEAAVGAVENELNASPRLPRLGKSGRYLARVMNAAKTKLILAVGQDAVLYVFGALNVLGELTRRRTSKSWLRTWSIGNRVVFGIRKDLRIFGIPDDAMLAYIASHLGPISTPIPQAPAPSLEGLAWYDFGHSWATGTGGQSNGTVIAANAMIGTVSGGYSARWFDRVQRRMGLAVVAQKGVAGRTIGDISNLLIQPASSAATTTNKWAWQTYSKGVASVVCTVNDLTLFQGSAASKRGYLYAWRATLAALTARSLGASTLAQWVYSAGWTKELAAGTATSTAGATPGSTSGSRWTTTTANAFAEFSYVDIGGTALGNGVDVFLVARAAGAGVATIAVDGTTVGTLDLTQPTAQDCIAVFSIRGRSAGTHTVRVTHTSGASLTVDSYRIPHPEPITVLVLGEPPVAPATTDYPGYLADLASWKGELAAICATFPTVQFLDLAPGWDTATMLSDDGGDGITGRKHPSDKGSAFIASAIESKLKDLAFTRGTNIHPGSVTTVYTAPTAPTTPTGGHVGTATSGT</sequence>
<dbReference type="Gene3D" id="2.60.120.260">
    <property type="entry name" value="Galactose-binding domain-like"/>
    <property type="match status" value="1"/>
</dbReference>
<accession>A0A2T4UWD7</accession>
<organism evidence="2 3">
    <name type="scientific">Rathayibacter caricis DSM 15933</name>
    <dbReference type="NCBI Taxonomy" id="1328867"/>
    <lineage>
        <taxon>Bacteria</taxon>
        <taxon>Bacillati</taxon>
        <taxon>Actinomycetota</taxon>
        <taxon>Actinomycetes</taxon>
        <taxon>Micrococcales</taxon>
        <taxon>Microbacteriaceae</taxon>
        <taxon>Rathayibacter</taxon>
    </lineage>
</organism>
<gene>
    <name evidence="2" type="ORF">C1I63_13835</name>
</gene>
<dbReference type="Proteomes" id="UP000241085">
    <property type="component" value="Unassembled WGS sequence"/>
</dbReference>
<dbReference type="EMBL" id="PZPL01000001">
    <property type="protein sequence ID" value="PTL73810.1"/>
    <property type="molecule type" value="Genomic_DNA"/>
</dbReference>
<dbReference type="SUPFAM" id="SSF52266">
    <property type="entry name" value="SGNH hydrolase"/>
    <property type="match status" value="1"/>
</dbReference>
<evidence type="ECO:0000313" key="2">
    <source>
        <dbReference type="EMBL" id="PTL73810.1"/>
    </source>
</evidence>
<keyword evidence="3" id="KW-1185">Reference proteome</keyword>
<evidence type="ECO:0000256" key="1">
    <source>
        <dbReference type="SAM" id="MobiDB-lite"/>
    </source>
</evidence>
<name>A0A2T4UWD7_9MICO</name>
<dbReference type="AlphaFoldDB" id="A0A2T4UWD7"/>
<reference evidence="2 3" key="1">
    <citation type="submission" date="2018-03" db="EMBL/GenBank/DDBJ databases">
        <title>Bacteriophage NCPPB3778 and a type I-E CRISPR drive the evolution of the US Biological Select Agent, Rathayibacter toxicus.</title>
        <authorList>
            <person name="Davis E.W.II."/>
            <person name="Tabima J.F."/>
            <person name="Weisberg A.J."/>
            <person name="Dantas Lopes L."/>
            <person name="Wiseman M.S."/>
            <person name="Wiseman M.S."/>
            <person name="Pupko T."/>
            <person name="Belcher M.S."/>
            <person name="Sechler A.J."/>
            <person name="Tancos M.A."/>
            <person name="Schroeder B.K."/>
            <person name="Murray T.D."/>
            <person name="Luster D.G."/>
            <person name="Schneider W.L."/>
            <person name="Rogers E."/>
            <person name="Andreote F.D."/>
            <person name="Grunwald N.J."/>
            <person name="Putnam M.L."/>
            <person name="Chang J.H."/>
        </authorList>
    </citation>
    <scope>NUCLEOTIDE SEQUENCE [LARGE SCALE GENOMIC DNA]</scope>
    <source>
        <strain evidence="2 3">DSM 15933</strain>
    </source>
</reference>